<dbReference type="SUPFAM" id="SSF47473">
    <property type="entry name" value="EF-hand"/>
    <property type="match status" value="1"/>
</dbReference>
<evidence type="ECO:0000259" key="3">
    <source>
        <dbReference type="PROSITE" id="PS50222"/>
    </source>
</evidence>
<keyword evidence="1" id="KW-0479">Metal-binding</keyword>
<proteinExistence type="predicted"/>
<gene>
    <name evidence="4" type="ORF">MONAX_5E026549</name>
</gene>
<dbReference type="GO" id="GO:0005509">
    <property type="term" value="F:calcium ion binding"/>
    <property type="evidence" value="ECO:0007669"/>
    <property type="project" value="InterPro"/>
</dbReference>
<evidence type="ECO:0000256" key="2">
    <source>
        <dbReference type="ARBA" id="ARBA00022837"/>
    </source>
</evidence>
<dbReference type="EMBL" id="CABDUW010003212">
    <property type="protein sequence ID" value="VTJ88859.1"/>
    <property type="molecule type" value="Genomic_DNA"/>
</dbReference>
<dbReference type="Proteomes" id="UP000335636">
    <property type="component" value="Unassembled WGS sequence"/>
</dbReference>
<dbReference type="InterPro" id="IPR018247">
    <property type="entry name" value="EF_Hand_1_Ca_BS"/>
</dbReference>
<feature type="domain" description="EF-hand" evidence="3">
    <location>
        <begin position="19"/>
        <end position="54"/>
    </location>
</feature>
<evidence type="ECO:0000313" key="4">
    <source>
        <dbReference type="EMBL" id="VTJ88859.1"/>
    </source>
</evidence>
<protein>
    <recommendedName>
        <fullName evidence="3">EF-hand domain-containing protein</fullName>
    </recommendedName>
</protein>
<keyword evidence="2" id="KW-0106">Calcium</keyword>
<sequence length="61" mass="7107">MLRWLRGFVPPVAACQSEDDYFLYQILFEDLDPSEDGVVDIKELKEGLEYWSSSFGKESEK</sequence>
<evidence type="ECO:0000313" key="5">
    <source>
        <dbReference type="Proteomes" id="UP000335636"/>
    </source>
</evidence>
<organism evidence="4 5">
    <name type="scientific">Marmota monax</name>
    <name type="common">Woodchuck</name>
    <dbReference type="NCBI Taxonomy" id="9995"/>
    <lineage>
        <taxon>Eukaryota</taxon>
        <taxon>Metazoa</taxon>
        <taxon>Chordata</taxon>
        <taxon>Craniata</taxon>
        <taxon>Vertebrata</taxon>
        <taxon>Euteleostomi</taxon>
        <taxon>Mammalia</taxon>
        <taxon>Eutheria</taxon>
        <taxon>Euarchontoglires</taxon>
        <taxon>Glires</taxon>
        <taxon>Rodentia</taxon>
        <taxon>Sciuromorpha</taxon>
        <taxon>Sciuridae</taxon>
        <taxon>Xerinae</taxon>
        <taxon>Marmotini</taxon>
        <taxon>Marmota</taxon>
    </lineage>
</organism>
<keyword evidence="5" id="KW-1185">Reference proteome</keyword>
<dbReference type="PROSITE" id="PS00018">
    <property type="entry name" value="EF_HAND_1"/>
    <property type="match status" value="1"/>
</dbReference>
<accession>A0A5E4D7S8</accession>
<reference evidence="4" key="1">
    <citation type="submission" date="2019-04" db="EMBL/GenBank/DDBJ databases">
        <authorList>
            <person name="Alioto T."/>
            <person name="Alioto T."/>
        </authorList>
    </citation>
    <scope>NUCLEOTIDE SEQUENCE [LARGE SCALE GENOMIC DNA]</scope>
</reference>
<comment type="caution">
    <text evidence="4">The sequence shown here is derived from an EMBL/GenBank/DDBJ whole genome shotgun (WGS) entry which is preliminary data.</text>
</comment>
<dbReference type="InterPro" id="IPR011992">
    <property type="entry name" value="EF-hand-dom_pair"/>
</dbReference>
<dbReference type="AlphaFoldDB" id="A0A5E4D7S8"/>
<dbReference type="InterPro" id="IPR002048">
    <property type="entry name" value="EF_hand_dom"/>
</dbReference>
<feature type="non-terminal residue" evidence="4">
    <location>
        <position position="61"/>
    </location>
</feature>
<evidence type="ECO:0000256" key="1">
    <source>
        <dbReference type="ARBA" id="ARBA00022723"/>
    </source>
</evidence>
<name>A0A5E4D7S8_MARMO</name>
<dbReference type="PROSITE" id="PS50222">
    <property type="entry name" value="EF_HAND_2"/>
    <property type="match status" value="1"/>
</dbReference>